<accession>A0ABW0P982</accession>
<dbReference type="Gene3D" id="3.40.190.170">
    <property type="entry name" value="Bacterial extracellular solute-binding protein, family 7"/>
    <property type="match status" value="1"/>
</dbReference>
<reference evidence="7" key="1">
    <citation type="journal article" date="2019" name="Int. J. Syst. Evol. Microbiol.">
        <title>The Global Catalogue of Microorganisms (GCM) 10K type strain sequencing project: providing services to taxonomists for standard genome sequencing and annotation.</title>
        <authorList>
            <consortium name="The Broad Institute Genomics Platform"/>
            <consortium name="The Broad Institute Genome Sequencing Center for Infectious Disease"/>
            <person name="Wu L."/>
            <person name="Ma J."/>
        </authorList>
    </citation>
    <scope>NUCLEOTIDE SEQUENCE [LARGE SCALE GENOMIC DNA]</scope>
    <source>
        <strain evidence="7">CCUG 43117</strain>
    </source>
</reference>
<dbReference type="PANTHER" id="PTHR33376">
    <property type="match status" value="1"/>
</dbReference>
<dbReference type="InterPro" id="IPR038404">
    <property type="entry name" value="TRAP_DctP_sf"/>
</dbReference>
<dbReference type="InterPro" id="IPR004682">
    <property type="entry name" value="TRAP_DctP"/>
</dbReference>
<keyword evidence="3" id="KW-0813">Transport</keyword>
<keyword evidence="7" id="KW-1185">Reference proteome</keyword>
<feature type="signal peptide" evidence="5">
    <location>
        <begin position="1"/>
        <end position="30"/>
    </location>
</feature>
<dbReference type="NCBIfam" id="TIGR00787">
    <property type="entry name" value="dctP"/>
    <property type="match status" value="1"/>
</dbReference>
<comment type="subcellular location">
    <subcellularLocation>
        <location evidence="1">Cell envelope</location>
    </subcellularLocation>
</comment>
<evidence type="ECO:0000256" key="3">
    <source>
        <dbReference type="ARBA" id="ARBA00022448"/>
    </source>
</evidence>
<dbReference type="InterPro" id="IPR018389">
    <property type="entry name" value="DctP_fam"/>
</dbReference>
<evidence type="ECO:0000313" key="6">
    <source>
        <dbReference type="EMBL" id="MFC5507339.1"/>
    </source>
</evidence>
<sequence>MTLSISRRRFATLAGAGAISAALPLRYAHAAEHTFKIGTNVPASHPLNVHLTKAAEQVKEQTNGKFEFQLFPNNQLGADSDMLSQLRSGALECFLNSGVNVLSTIIPAAAISGVGFAFKDYPALWSAMDGKLGAHLRQQITRGGFVVMDKIWDNGFRMITNSSKPIVQPEDLKNMKIRVPVSALWLSLFKSLGASPTGLNFAEVYSALQTKVVDGQENPPAIISAAKLFEVQKYCSVTNHMWDGWWFLINRRAWGQVPADIQATVSRVLNSACEAERADVAAQNIALQKDLAAAGMIFNDVNPAPFRDALSKAGFYKEWRGKFGDEPWALLEEAVGTLA</sequence>
<evidence type="ECO:0000256" key="4">
    <source>
        <dbReference type="ARBA" id="ARBA00022729"/>
    </source>
</evidence>
<dbReference type="InterPro" id="IPR006311">
    <property type="entry name" value="TAT_signal"/>
</dbReference>
<gene>
    <name evidence="6" type="ORF">ACFPN9_19030</name>
</gene>
<dbReference type="PIRSF" id="PIRSF006470">
    <property type="entry name" value="DctB"/>
    <property type="match status" value="1"/>
</dbReference>
<feature type="chain" id="PRO_5047029005" evidence="5">
    <location>
        <begin position="31"/>
        <end position="339"/>
    </location>
</feature>
<evidence type="ECO:0000256" key="1">
    <source>
        <dbReference type="ARBA" id="ARBA00004196"/>
    </source>
</evidence>
<dbReference type="Proteomes" id="UP001596060">
    <property type="component" value="Unassembled WGS sequence"/>
</dbReference>
<dbReference type="CDD" id="cd13603">
    <property type="entry name" value="PBP2_TRAP_Siap_TeaA_like"/>
    <property type="match status" value="1"/>
</dbReference>
<dbReference type="PANTHER" id="PTHR33376:SF4">
    <property type="entry name" value="SIALIC ACID-BINDING PERIPLASMIC PROTEIN SIAP"/>
    <property type="match status" value="1"/>
</dbReference>
<comment type="caution">
    <text evidence="6">The sequence shown here is derived from an EMBL/GenBank/DDBJ whole genome shotgun (WGS) entry which is preliminary data.</text>
</comment>
<organism evidence="6 7">
    <name type="scientific">Bosea massiliensis</name>
    <dbReference type="NCBI Taxonomy" id="151419"/>
    <lineage>
        <taxon>Bacteria</taxon>
        <taxon>Pseudomonadati</taxon>
        <taxon>Pseudomonadota</taxon>
        <taxon>Alphaproteobacteria</taxon>
        <taxon>Hyphomicrobiales</taxon>
        <taxon>Boseaceae</taxon>
        <taxon>Bosea</taxon>
    </lineage>
</organism>
<evidence type="ECO:0000256" key="5">
    <source>
        <dbReference type="SAM" id="SignalP"/>
    </source>
</evidence>
<proteinExistence type="inferred from homology"/>
<protein>
    <submittedName>
        <fullName evidence="6">TRAP transporter substrate-binding protein</fullName>
    </submittedName>
</protein>
<dbReference type="NCBIfam" id="NF037995">
    <property type="entry name" value="TRAP_S1"/>
    <property type="match status" value="1"/>
</dbReference>
<dbReference type="RefSeq" id="WP_066725255.1">
    <property type="nucleotide sequence ID" value="NZ_JBHSLU010000063.1"/>
</dbReference>
<name>A0ABW0P982_9HYPH</name>
<dbReference type="PROSITE" id="PS51318">
    <property type="entry name" value="TAT"/>
    <property type="match status" value="1"/>
</dbReference>
<dbReference type="Pfam" id="PF03480">
    <property type="entry name" value="DctP"/>
    <property type="match status" value="1"/>
</dbReference>
<dbReference type="EMBL" id="JBHSLU010000063">
    <property type="protein sequence ID" value="MFC5507339.1"/>
    <property type="molecule type" value="Genomic_DNA"/>
</dbReference>
<keyword evidence="4 5" id="KW-0732">Signal</keyword>
<comment type="similarity">
    <text evidence="2">Belongs to the bacterial solute-binding protein 7 family.</text>
</comment>
<evidence type="ECO:0000256" key="2">
    <source>
        <dbReference type="ARBA" id="ARBA00009023"/>
    </source>
</evidence>
<evidence type="ECO:0000313" key="7">
    <source>
        <dbReference type="Proteomes" id="UP001596060"/>
    </source>
</evidence>